<dbReference type="Proteomes" id="UP000559010">
    <property type="component" value="Unassembled WGS sequence"/>
</dbReference>
<dbReference type="RefSeq" id="WP_169681971.1">
    <property type="nucleotide sequence ID" value="NZ_JABBNU010000007.1"/>
</dbReference>
<dbReference type="AlphaFoldDB" id="A0A848J1I3"/>
<dbReference type="Pfam" id="PF23500">
    <property type="entry name" value="DUF7133"/>
    <property type="match status" value="1"/>
</dbReference>
<keyword evidence="1" id="KW-0732">Signal</keyword>
<gene>
    <name evidence="3" type="ORF">HH304_12425</name>
</gene>
<dbReference type="PANTHER" id="PTHR33546">
    <property type="entry name" value="LARGE, MULTIFUNCTIONAL SECRETED PROTEIN-RELATED"/>
    <property type="match status" value="1"/>
</dbReference>
<comment type="caution">
    <text evidence="3">The sequence shown here is derived from an EMBL/GenBank/DDBJ whole genome shotgun (WGS) entry which is preliminary data.</text>
</comment>
<reference evidence="3 4" key="1">
    <citation type="submission" date="2020-04" db="EMBL/GenBank/DDBJ databases">
        <title>Flammeovirgaceae bacterium KN852 isolated from deep sea.</title>
        <authorList>
            <person name="Zhang D.-C."/>
        </authorList>
    </citation>
    <scope>NUCLEOTIDE SEQUENCE [LARGE SCALE GENOMIC DNA]</scope>
    <source>
        <strain evidence="3 4">KN852</strain>
    </source>
</reference>
<accession>A0A848J1I3</accession>
<dbReference type="PANTHER" id="PTHR33546:SF1">
    <property type="entry name" value="LARGE, MULTIFUNCTIONAL SECRETED PROTEIN"/>
    <property type="match status" value="1"/>
</dbReference>
<organism evidence="3 4">
    <name type="scientific">Marinigracilibium pacificum</name>
    <dbReference type="NCBI Taxonomy" id="2729599"/>
    <lineage>
        <taxon>Bacteria</taxon>
        <taxon>Pseudomonadati</taxon>
        <taxon>Bacteroidota</taxon>
        <taxon>Cytophagia</taxon>
        <taxon>Cytophagales</taxon>
        <taxon>Flammeovirgaceae</taxon>
        <taxon>Marinigracilibium</taxon>
    </lineage>
</organism>
<dbReference type="SUPFAM" id="SSF50952">
    <property type="entry name" value="Soluble quinoprotein glucose dehydrogenase"/>
    <property type="match status" value="1"/>
</dbReference>
<dbReference type="InterPro" id="IPR011042">
    <property type="entry name" value="6-blade_b-propeller_TolB-like"/>
</dbReference>
<name>A0A848J1I3_9BACT</name>
<feature type="signal peptide" evidence="1">
    <location>
        <begin position="1"/>
        <end position="23"/>
    </location>
</feature>
<feature type="domain" description="DUF7133" evidence="2">
    <location>
        <begin position="84"/>
        <end position="317"/>
    </location>
</feature>
<protein>
    <submittedName>
        <fullName evidence="3">Sorbosone dehydrogenase family protein</fullName>
    </submittedName>
</protein>
<evidence type="ECO:0000256" key="1">
    <source>
        <dbReference type="SAM" id="SignalP"/>
    </source>
</evidence>
<evidence type="ECO:0000313" key="4">
    <source>
        <dbReference type="Proteomes" id="UP000559010"/>
    </source>
</evidence>
<dbReference type="EMBL" id="JABBNU010000007">
    <property type="protein sequence ID" value="NMM49208.1"/>
    <property type="molecule type" value="Genomic_DNA"/>
</dbReference>
<proteinExistence type="predicted"/>
<keyword evidence="4" id="KW-1185">Reference proteome</keyword>
<dbReference type="InterPro" id="IPR055557">
    <property type="entry name" value="DUF7133"/>
</dbReference>
<feature type="chain" id="PRO_5032909879" evidence="1">
    <location>
        <begin position="24"/>
        <end position="389"/>
    </location>
</feature>
<dbReference type="InterPro" id="IPR011041">
    <property type="entry name" value="Quinoprot_gluc/sorb_DH_b-prop"/>
</dbReference>
<evidence type="ECO:0000313" key="3">
    <source>
        <dbReference type="EMBL" id="NMM49208.1"/>
    </source>
</evidence>
<dbReference type="Gene3D" id="2.120.10.30">
    <property type="entry name" value="TolB, C-terminal domain"/>
    <property type="match status" value="1"/>
</dbReference>
<evidence type="ECO:0000259" key="2">
    <source>
        <dbReference type="Pfam" id="PF23500"/>
    </source>
</evidence>
<dbReference type="PROSITE" id="PS51257">
    <property type="entry name" value="PROKAR_LIPOPROTEIN"/>
    <property type="match status" value="1"/>
</dbReference>
<sequence length="389" mass="43796">MRNKLQGQLYTLFLLLIFFVSCNQSDKNDSFTASVNETEETNEELPLSELNLPEGFEISIYARVNNARSMVMGENNVLFVGSRTAEKVYAVEDKDGDGVGETVHVIDEDLWMPNGVAYLDGDLYVAEVNRILKYTDIMNNLDSSPEPKVVFDEYPKEQHHGWKYIAFGPDGKLYVPVGAPCNICKSDEPIFASITRMNPDGSNMEIYAEGVRNTVGFTWHPDTKEMYFTDNGRDNLGDNYPPCELNHAPRKGMHFGYPYCHGGEILDPEYGDQRPCSDFIYPAMNLGPHVAPLGLCIYSGNSFPEKYNGKVLIAEHGSWNRSKKIGYRISMVELIDGKGVSYEPFIDGWLNDDQQSVWGRPVDVIQISDGSILISDDYSGTIYKVTYKK</sequence>